<dbReference type="Pfam" id="PF02275">
    <property type="entry name" value="CBAH"/>
    <property type="match status" value="1"/>
</dbReference>
<reference evidence="15 16" key="2">
    <citation type="submission" date="2018-11" db="EMBL/GenBank/DDBJ databases">
        <authorList>
            <consortium name="Pathogen Informatics"/>
        </authorList>
    </citation>
    <scope>NUCLEOTIDE SEQUENCE [LARGE SCALE GENOMIC DNA]</scope>
</reference>
<comment type="similarity">
    <text evidence="2 10">Belongs to the acid ceramidase family.</text>
</comment>
<comment type="subunit">
    <text evidence="7">Heterodimer of an alpha and a beta subunit, produced by autocatalytic cleavage.</text>
</comment>
<evidence type="ECO:0000256" key="7">
    <source>
        <dbReference type="ARBA" id="ARBA00038527"/>
    </source>
</evidence>
<keyword evidence="6" id="KW-0325">Glycoprotein</keyword>
<gene>
    <name evidence="15" type="ORF">TCLT_LOCUS5445</name>
</gene>
<comment type="pathway">
    <text evidence="1">Lipid metabolism; fatty acid metabolism.</text>
</comment>
<accession>A0A0N5CYD7</accession>
<dbReference type="WBParaSite" id="TCLT_0000545601-mRNA-1">
    <property type="protein sequence ID" value="TCLT_0000545601-mRNA-1"/>
    <property type="gene ID" value="TCLT_0000545601"/>
</dbReference>
<feature type="domain" description="Choloylglycine hydrolase/NAAA C-terminal" evidence="13">
    <location>
        <begin position="123"/>
        <end position="288"/>
    </location>
</feature>
<keyword evidence="16" id="KW-1185">Reference proteome</keyword>
<evidence type="ECO:0000256" key="2">
    <source>
        <dbReference type="ARBA" id="ARBA00005730"/>
    </source>
</evidence>
<evidence type="ECO:0000256" key="9">
    <source>
        <dbReference type="ARBA" id="ARBA00040404"/>
    </source>
</evidence>
<evidence type="ECO:0000313" key="17">
    <source>
        <dbReference type="WBParaSite" id="TCLT_0000545601-mRNA-1"/>
    </source>
</evidence>
<keyword evidence="4 10" id="KW-0378">Hydrolase</keyword>
<dbReference type="InterPro" id="IPR029130">
    <property type="entry name" value="Acid_ceramidase_N"/>
</dbReference>
<keyword evidence="5 10" id="KW-0443">Lipid metabolism</keyword>
<evidence type="ECO:0000256" key="1">
    <source>
        <dbReference type="ARBA" id="ARBA00004872"/>
    </source>
</evidence>
<dbReference type="InterPro" id="IPR016699">
    <property type="entry name" value="Acid_ceramidase-like"/>
</dbReference>
<evidence type="ECO:0000256" key="12">
    <source>
        <dbReference type="SAM" id="SignalP"/>
    </source>
</evidence>
<evidence type="ECO:0000256" key="5">
    <source>
        <dbReference type="ARBA" id="ARBA00023098"/>
    </source>
</evidence>
<evidence type="ECO:0000259" key="13">
    <source>
        <dbReference type="Pfam" id="PF02275"/>
    </source>
</evidence>
<dbReference type="GO" id="GO:0005764">
    <property type="term" value="C:lysosome"/>
    <property type="evidence" value="ECO:0007669"/>
    <property type="project" value="UniProtKB-UniRule"/>
</dbReference>
<dbReference type="OrthoDB" id="5273684at2759"/>
<feature type="chain" id="PRO_5043126433" description="N-acylethanolamine-hydrolyzing acid amidase" evidence="12">
    <location>
        <begin position="19"/>
        <end position="349"/>
    </location>
</feature>
<evidence type="ECO:0000256" key="4">
    <source>
        <dbReference type="ARBA" id="ARBA00022801"/>
    </source>
</evidence>
<dbReference type="PIRSF" id="PIRSF017632">
    <property type="entry name" value="Acid_ceramidase-like"/>
    <property type="match status" value="1"/>
</dbReference>
<evidence type="ECO:0000256" key="6">
    <source>
        <dbReference type="ARBA" id="ARBA00023180"/>
    </source>
</evidence>
<dbReference type="EC" id="3.5.1.60" evidence="8"/>
<name>A0A0N5CYD7_THECL</name>
<proteinExistence type="inferred from homology"/>
<evidence type="ECO:0000256" key="3">
    <source>
        <dbReference type="ARBA" id="ARBA00022729"/>
    </source>
</evidence>
<evidence type="ECO:0000313" key="16">
    <source>
        <dbReference type="Proteomes" id="UP000276776"/>
    </source>
</evidence>
<sequence>MLLQFLCYAFYCILSATAFNNLPKQYEVNLNVQPEDRWDEVIADHIPYLSQINEKINTYYKYPFDGFLCWLSEKIALSFPEEYIREMTGIANKSGIQFCHIIGLNILYDITNYNKLISNGLGCTSIVTEDINGRILHGRNLDYGMTDLMKNLSILVHFKKNNEIAYSALTFAFFAGVTTGQRPNAFTLSLNARKTGWYVFTILMEIYTSFKSPIGFALRQTLEQSRNYDEALNRLSEIHFVAPSYLILAGMRSGEGAIIVRDRWGVADVLTINKTRGQWYIVQTNYDRGDQEDQRRHVAEEILDHLGSSSINEESLLRVLNTYPINNKYDFIHSIPTHRINLSLRLSPL</sequence>
<dbReference type="PANTHER" id="PTHR28583">
    <property type="entry name" value="ACID AMIDASE"/>
    <property type="match status" value="1"/>
</dbReference>
<evidence type="ECO:0000313" key="15">
    <source>
        <dbReference type="EMBL" id="VDN02695.1"/>
    </source>
</evidence>
<organism evidence="17">
    <name type="scientific">Thelazia callipaeda</name>
    <name type="common">Oriental eyeworm</name>
    <name type="synonym">Parasitic nematode</name>
    <dbReference type="NCBI Taxonomy" id="103827"/>
    <lineage>
        <taxon>Eukaryota</taxon>
        <taxon>Metazoa</taxon>
        <taxon>Ecdysozoa</taxon>
        <taxon>Nematoda</taxon>
        <taxon>Chromadorea</taxon>
        <taxon>Rhabditida</taxon>
        <taxon>Spirurina</taxon>
        <taxon>Spiruromorpha</taxon>
        <taxon>Thelazioidea</taxon>
        <taxon>Thelaziidae</taxon>
        <taxon>Thelazia</taxon>
    </lineage>
</organism>
<dbReference type="PANTHER" id="PTHR28583:SF4">
    <property type="entry name" value="N-ACYLETHANOLAMINE-HYDROLYZING ACID AMIDASE"/>
    <property type="match status" value="1"/>
</dbReference>
<evidence type="ECO:0000256" key="8">
    <source>
        <dbReference type="ARBA" id="ARBA00039046"/>
    </source>
</evidence>
<dbReference type="STRING" id="103827.A0A0N5CYD7"/>
<evidence type="ECO:0000259" key="14">
    <source>
        <dbReference type="Pfam" id="PF15508"/>
    </source>
</evidence>
<feature type="domain" description="Acid ceramidase N-terminal" evidence="14">
    <location>
        <begin position="23"/>
        <end position="60"/>
    </location>
</feature>
<feature type="signal peptide" evidence="12">
    <location>
        <begin position="1"/>
        <end position="18"/>
    </location>
</feature>
<dbReference type="Proteomes" id="UP000276776">
    <property type="component" value="Unassembled WGS sequence"/>
</dbReference>
<dbReference type="GO" id="GO:0047412">
    <property type="term" value="F:N-(long-chain-acyl)ethanolamine deacylase activity"/>
    <property type="evidence" value="ECO:0007669"/>
    <property type="project" value="UniProtKB-EC"/>
</dbReference>
<dbReference type="GO" id="GO:0006631">
    <property type="term" value="P:fatty acid metabolic process"/>
    <property type="evidence" value="ECO:0007669"/>
    <property type="project" value="InterPro"/>
</dbReference>
<dbReference type="Gene3D" id="3.60.60.10">
    <property type="entry name" value="Penicillin V Acylase, Chain A"/>
    <property type="match status" value="1"/>
</dbReference>
<protein>
    <recommendedName>
        <fullName evidence="9">N-acylethanolamine-hydrolyzing acid amidase</fullName>
        <ecNumber evidence="8">3.5.1.60</ecNumber>
    </recommendedName>
</protein>
<reference evidence="17" key="1">
    <citation type="submission" date="2016-04" db="UniProtKB">
        <authorList>
            <consortium name="WormBaseParasite"/>
        </authorList>
    </citation>
    <scope>IDENTIFICATION</scope>
</reference>
<dbReference type="AlphaFoldDB" id="A0A0N5CYD7"/>
<dbReference type="InterPro" id="IPR029132">
    <property type="entry name" value="CBAH/NAAA_C"/>
</dbReference>
<feature type="active site" description="Nucleophile" evidence="11">
    <location>
        <position position="123"/>
    </location>
</feature>
<dbReference type="Pfam" id="PF15508">
    <property type="entry name" value="NAAA-beta"/>
    <property type="match status" value="1"/>
</dbReference>
<keyword evidence="3 12" id="KW-0732">Signal</keyword>
<evidence type="ECO:0000256" key="11">
    <source>
        <dbReference type="PIRSR" id="PIRSR017632-1"/>
    </source>
</evidence>
<dbReference type="GO" id="GO:0017064">
    <property type="term" value="F:fatty acid amide hydrolase activity"/>
    <property type="evidence" value="ECO:0007669"/>
    <property type="project" value="InterPro"/>
</dbReference>
<evidence type="ECO:0000256" key="10">
    <source>
        <dbReference type="PIRNR" id="PIRNR017632"/>
    </source>
</evidence>
<dbReference type="OMA" id="RTHYPEY"/>
<dbReference type="EMBL" id="UYYF01004340">
    <property type="protein sequence ID" value="VDN02695.1"/>
    <property type="molecule type" value="Genomic_DNA"/>
</dbReference>